<gene>
    <name evidence="1" type="ORF">MLD38_020289</name>
</gene>
<keyword evidence="2" id="KW-1185">Reference proteome</keyword>
<comment type="caution">
    <text evidence="1">The sequence shown here is derived from an EMBL/GenBank/DDBJ whole genome shotgun (WGS) entry which is preliminary data.</text>
</comment>
<protein>
    <submittedName>
        <fullName evidence="1">Uncharacterized protein</fullName>
    </submittedName>
</protein>
<name>A0ACB9QFG8_9MYRT</name>
<organism evidence="1 2">
    <name type="scientific">Melastoma candidum</name>
    <dbReference type="NCBI Taxonomy" id="119954"/>
    <lineage>
        <taxon>Eukaryota</taxon>
        <taxon>Viridiplantae</taxon>
        <taxon>Streptophyta</taxon>
        <taxon>Embryophyta</taxon>
        <taxon>Tracheophyta</taxon>
        <taxon>Spermatophyta</taxon>
        <taxon>Magnoliopsida</taxon>
        <taxon>eudicotyledons</taxon>
        <taxon>Gunneridae</taxon>
        <taxon>Pentapetalae</taxon>
        <taxon>rosids</taxon>
        <taxon>malvids</taxon>
        <taxon>Myrtales</taxon>
        <taxon>Melastomataceae</taxon>
        <taxon>Melastomatoideae</taxon>
        <taxon>Melastomateae</taxon>
        <taxon>Melastoma</taxon>
    </lineage>
</organism>
<dbReference type="Proteomes" id="UP001057402">
    <property type="component" value="Chromosome 6"/>
</dbReference>
<reference evidence="2" key="1">
    <citation type="journal article" date="2023" name="Front. Plant Sci.">
        <title>Chromosomal-level genome assembly of Melastoma candidum provides insights into trichome evolution.</title>
        <authorList>
            <person name="Zhong Y."/>
            <person name="Wu W."/>
            <person name="Sun C."/>
            <person name="Zou P."/>
            <person name="Liu Y."/>
            <person name="Dai S."/>
            <person name="Zhou R."/>
        </authorList>
    </citation>
    <scope>NUCLEOTIDE SEQUENCE [LARGE SCALE GENOMIC DNA]</scope>
</reference>
<dbReference type="EMBL" id="CM042885">
    <property type="protein sequence ID" value="KAI4364160.1"/>
    <property type="molecule type" value="Genomic_DNA"/>
</dbReference>
<sequence>MDSVEEIPPEYKIIDGEEHVQDKHDLTLKGKFSPFPDDENPDPPIDVSIISEENGVCVKRDDLKDGDVPKEKANMKKTPFVRKARPALSQSISFPSRATNDNGIRKSANAASAQQHANVKHSRNPSKQTNMSFRRSTGSVNTTAKKVLAESPLHASADRISRPARIIAKLHREIEDNNLDGGTPRSSGFALRLTERAEKRKEFFSKLEEKNKAKEAETTNLHEKSKENQEAEIKQLRKSMNFKATPLPNFYKEPPLKVELKKIPTTRPISPKLGRKKGSDETDEKESKSFAK</sequence>
<evidence type="ECO:0000313" key="1">
    <source>
        <dbReference type="EMBL" id="KAI4364160.1"/>
    </source>
</evidence>
<evidence type="ECO:0000313" key="2">
    <source>
        <dbReference type="Proteomes" id="UP001057402"/>
    </source>
</evidence>
<proteinExistence type="predicted"/>
<accession>A0ACB9QFG8</accession>